<evidence type="ECO:0000313" key="1">
    <source>
        <dbReference type="EMBL" id="QHS78969.1"/>
    </source>
</evidence>
<reference evidence="1" key="1">
    <citation type="journal article" date="2020" name="Nature">
        <title>Giant virus diversity and host interactions through global metagenomics.</title>
        <authorList>
            <person name="Schulz F."/>
            <person name="Roux S."/>
            <person name="Paez-Espino D."/>
            <person name="Jungbluth S."/>
            <person name="Walsh D.A."/>
            <person name="Denef V.J."/>
            <person name="McMahon K.D."/>
            <person name="Konstantinidis K.T."/>
            <person name="Eloe-Fadrosh E.A."/>
            <person name="Kyrpides N.C."/>
            <person name="Woyke T."/>
        </authorList>
    </citation>
    <scope>NUCLEOTIDE SEQUENCE</scope>
    <source>
        <strain evidence="1">GVMAG-S-1035118-87</strain>
    </source>
</reference>
<organism evidence="1">
    <name type="scientific">viral metagenome</name>
    <dbReference type="NCBI Taxonomy" id="1070528"/>
    <lineage>
        <taxon>unclassified sequences</taxon>
        <taxon>metagenomes</taxon>
        <taxon>organismal metagenomes</taxon>
    </lineage>
</organism>
<name>A0A6C0AGR1_9ZZZZ</name>
<sequence>MKIFYAYKEWRIKSNILVEEESRHASVRLQAAKTRDAVVNDEVIAGKHIIINNRGFNLFVI</sequence>
<dbReference type="AlphaFoldDB" id="A0A6C0AGR1"/>
<protein>
    <submittedName>
        <fullName evidence="1">Uncharacterized protein</fullName>
    </submittedName>
</protein>
<accession>A0A6C0AGR1</accession>
<dbReference type="EMBL" id="MN740625">
    <property type="protein sequence ID" value="QHS78969.1"/>
    <property type="molecule type" value="Genomic_DNA"/>
</dbReference>
<proteinExistence type="predicted"/>